<protein>
    <recommendedName>
        <fullName evidence="3">DUF3800 domain-containing protein</fullName>
    </recommendedName>
</protein>
<dbReference type="Pfam" id="PF12686">
    <property type="entry name" value="DUF3800"/>
    <property type="match status" value="1"/>
</dbReference>
<organism evidence="1 2">
    <name type="scientific">Candidatus Roizmanbacteria bacterium RIFCSPHIGHO2_12_FULL_33_9</name>
    <dbReference type="NCBI Taxonomy" id="1802045"/>
    <lineage>
        <taxon>Bacteria</taxon>
        <taxon>Candidatus Roizmaniibacteriota</taxon>
    </lineage>
</organism>
<proteinExistence type="predicted"/>
<dbReference type="EMBL" id="MFZV01000049">
    <property type="protein sequence ID" value="OGK30232.1"/>
    <property type="molecule type" value="Genomic_DNA"/>
</dbReference>
<comment type="caution">
    <text evidence="1">The sequence shown here is derived from an EMBL/GenBank/DDBJ whole genome shotgun (WGS) entry which is preliminary data.</text>
</comment>
<dbReference type="Proteomes" id="UP000177199">
    <property type="component" value="Unassembled WGS sequence"/>
</dbReference>
<evidence type="ECO:0000313" key="1">
    <source>
        <dbReference type="EMBL" id="OGK30232.1"/>
    </source>
</evidence>
<dbReference type="InterPro" id="IPR024524">
    <property type="entry name" value="DUF3800"/>
</dbReference>
<evidence type="ECO:0000313" key="2">
    <source>
        <dbReference type="Proteomes" id="UP000177199"/>
    </source>
</evidence>
<sequence>MKLLNLFVDESGSDNPKKGPSKCYIVCGCLVSDYKRNDLKIRADQIKFKYWGRTDIIFHSREIGRKEGDFSILKEKKIYQDFQNDLFNFLSLAGVQLLVF</sequence>
<gene>
    <name evidence="1" type="ORF">A3F29_03640</name>
</gene>
<reference evidence="1 2" key="1">
    <citation type="journal article" date="2016" name="Nat. Commun.">
        <title>Thousands of microbial genomes shed light on interconnected biogeochemical processes in an aquifer system.</title>
        <authorList>
            <person name="Anantharaman K."/>
            <person name="Brown C.T."/>
            <person name="Hug L.A."/>
            <person name="Sharon I."/>
            <person name="Castelle C.J."/>
            <person name="Probst A.J."/>
            <person name="Thomas B.C."/>
            <person name="Singh A."/>
            <person name="Wilkins M.J."/>
            <person name="Karaoz U."/>
            <person name="Brodie E.L."/>
            <person name="Williams K.H."/>
            <person name="Hubbard S.S."/>
            <person name="Banfield J.F."/>
        </authorList>
    </citation>
    <scope>NUCLEOTIDE SEQUENCE [LARGE SCALE GENOMIC DNA]</scope>
</reference>
<name>A0A1F7HHJ2_9BACT</name>
<dbReference type="AlphaFoldDB" id="A0A1F7HHJ2"/>
<evidence type="ECO:0008006" key="3">
    <source>
        <dbReference type="Google" id="ProtNLM"/>
    </source>
</evidence>
<accession>A0A1F7HHJ2</accession>